<dbReference type="PANTHER" id="PTHR11439:SF497">
    <property type="entry name" value="CYSTEINE-RICH RLK (RECEPTOR-LIKE PROTEIN KINASE) 8"/>
    <property type="match status" value="1"/>
</dbReference>
<feature type="domain" description="Reverse transcriptase Ty1/copia-type" evidence="1">
    <location>
        <begin position="16"/>
        <end position="111"/>
    </location>
</feature>
<dbReference type="eggNOG" id="KOG0017">
    <property type="taxonomic scope" value="Eukaryota"/>
</dbReference>
<name>A0A061FPK2_THECC</name>
<dbReference type="InterPro" id="IPR013103">
    <property type="entry name" value="RVT_2"/>
</dbReference>
<organism evidence="2 3">
    <name type="scientific">Theobroma cacao</name>
    <name type="common">Cacao</name>
    <name type="synonym">Cocoa</name>
    <dbReference type="NCBI Taxonomy" id="3641"/>
    <lineage>
        <taxon>Eukaryota</taxon>
        <taxon>Viridiplantae</taxon>
        <taxon>Streptophyta</taxon>
        <taxon>Embryophyta</taxon>
        <taxon>Tracheophyta</taxon>
        <taxon>Spermatophyta</taxon>
        <taxon>Magnoliopsida</taxon>
        <taxon>eudicotyledons</taxon>
        <taxon>Gunneridae</taxon>
        <taxon>Pentapetalae</taxon>
        <taxon>rosids</taxon>
        <taxon>malvids</taxon>
        <taxon>Malvales</taxon>
        <taxon>Malvaceae</taxon>
        <taxon>Byttnerioideae</taxon>
        <taxon>Theobroma</taxon>
    </lineage>
</organism>
<dbReference type="EMBL" id="CM001888">
    <property type="protein sequence ID" value="EOY19006.1"/>
    <property type="molecule type" value="Genomic_DNA"/>
</dbReference>
<dbReference type="InParanoid" id="A0A061FPK2"/>
<keyword evidence="2" id="KW-0808">Transferase</keyword>
<dbReference type="HOGENOM" id="CLU_001650_21_5_1"/>
<evidence type="ECO:0000313" key="3">
    <source>
        <dbReference type="Proteomes" id="UP000026915"/>
    </source>
</evidence>
<dbReference type="AlphaFoldDB" id="A0A061FPK2"/>
<keyword evidence="2" id="KW-0418">Kinase</keyword>
<evidence type="ECO:0000259" key="1">
    <source>
        <dbReference type="Pfam" id="PF07727"/>
    </source>
</evidence>
<dbReference type="PANTHER" id="PTHR11439">
    <property type="entry name" value="GAG-POL-RELATED RETROTRANSPOSON"/>
    <property type="match status" value="1"/>
</dbReference>
<evidence type="ECO:0000313" key="2">
    <source>
        <dbReference type="EMBL" id="EOY19006.1"/>
    </source>
</evidence>
<reference evidence="2 3" key="1">
    <citation type="journal article" date="2013" name="Genome Biol.">
        <title>The genome sequence of the most widely cultivated cacao type and its use to identify candidate genes regulating pod color.</title>
        <authorList>
            <person name="Motamayor J.C."/>
            <person name="Mockaitis K."/>
            <person name="Schmutz J."/>
            <person name="Haiminen N."/>
            <person name="Iii D.L."/>
            <person name="Cornejo O."/>
            <person name="Findley S.D."/>
            <person name="Zheng P."/>
            <person name="Utro F."/>
            <person name="Royaert S."/>
            <person name="Saski C."/>
            <person name="Jenkins J."/>
            <person name="Podicheti R."/>
            <person name="Zhao M."/>
            <person name="Scheffler B.E."/>
            <person name="Stack J.C."/>
            <person name="Feltus F.A."/>
            <person name="Mustiga G.M."/>
            <person name="Amores F."/>
            <person name="Phillips W."/>
            <person name="Marelli J.P."/>
            <person name="May G.D."/>
            <person name="Shapiro H."/>
            <person name="Ma J."/>
            <person name="Bustamante C.D."/>
            <person name="Schnell R.J."/>
            <person name="Main D."/>
            <person name="Gilbert D."/>
            <person name="Parida L."/>
            <person name="Kuhn D.N."/>
        </authorList>
    </citation>
    <scope>NUCLEOTIDE SEQUENCE [LARGE SCALE GENOMIC DNA]</scope>
    <source>
        <strain evidence="3">cv. Matina 1-6</strain>
    </source>
</reference>
<dbReference type="Pfam" id="PF07727">
    <property type="entry name" value="RVT_2"/>
    <property type="match status" value="1"/>
</dbReference>
<gene>
    <name evidence="2" type="ORF">TCM_043599</name>
</gene>
<dbReference type="CDD" id="cd09272">
    <property type="entry name" value="RNase_HI_RT_Ty1"/>
    <property type="match status" value="1"/>
</dbReference>
<sequence length="392" mass="45513">MWKEAMNKELKALLSNNTWSLVPLPKEERVIGNKWVLKIKRRADGTIERYIAQLVAKGYNQKKELDYNEKFSLLAKFTIMRCLLAISVIKGWELHQMDIDNAFLHGEFCNTPYPRIETNMTLSTRQKVDLIVVQLELTTYLNSFKCNTHNSKIGLIAEDLVTYKPQNPWVQNGLQVKEKVVSLMLQFEAYDSDHLASYSLTFVVHCDIGYIIKEASLEDSKVVQTLIPQQHNLSSEIWDLLEDVTAYQRLVKRLIYLIVTQSDISYAMQVLNQLMQAPRAPRLAMAKRLARYIKKSLDHSLFYSYMNSLELEVCYDTDWATCPIIGRSILGMLIFLGDTPISWKLKKQQTVCRSLVEAKYRAMTMTIAKLVCLRDVLKELSFFYYKTYSPIR</sequence>
<dbReference type="Gramene" id="EOY19006">
    <property type="protein sequence ID" value="EOY19006"/>
    <property type="gene ID" value="TCM_043599"/>
</dbReference>
<dbReference type="GO" id="GO:0016301">
    <property type="term" value="F:kinase activity"/>
    <property type="evidence" value="ECO:0007669"/>
    <property type="project" value="UniProtKB-KW"/>
</dbReference>
<proteinExistence type="predicted"/>
<accession>A0A061FPK2</accession>
<keyword evidence="3" id="KW-1185">Reference proteome</keyword>
<dbReference type="STRING" id="3641.A0A061FPK2"/>
<dbReference type="Proteomes" id="UP000026915">
    <property type="component" value="Chromosome 10"/>
</dbReference>
<protein>
    <submittedName>
        <fullName evidence="2">Cysteine-rich RLK (RECEPTOR-like protein kinase) 8</fullName>
    </submittedName>
</protein>